<gene>
    <name evidence="4" type="ORF">NLU13_8290</name>
</gene>
<feature type="domain" description="Protein kinase" evidence="3">
    <location>
        <begin position="123"/>
        <end position="364"/>
    </location>
</feature>
<dbReference type="InterPro" id="IPR011009">
    <property type="entry name" value="Kinase-like_dom_sf"/>
</dbReference>
<evidence type="ECO:0000259" key="3">
    <source>
        <dbReference type="PROSITE" id="PS50011"/>
    </source>
</evidence>
<dbReference type="Proteomes" id="UP001175261">
    <property type="component" value="Unassembled WGS sequence"/>
</dbReference>
<dbReference type="InterPro" id="IPR017441">
    <property type="entry name" value="Protein_kinase_ATP_BS"/>
</dbReference>
<feature type="binding site" evidence="1">
    <location>
        <position position="155"/>
    </location>
    <ligand>
        <name>ATP</name>
        <dbReference type="ChEBI" id="CHEBI:30616"/>
    </ligand>
</feature>
<dbReference type="PROSITE" id="PS50011">
    <property type="entry name" value="PROTEIN_KINASE_DOM"/>
    <property type="match status" value="1"/>
</dbReference>
<sequence length="364" mass="41774">MDSFDRQVQGFRQDLTRGLDFHKRENNQPTEFDRQRNFHAIQSALLRGDKTVGLLNRDTPDFSDPQLDNLLRFDKGDDPASATNKAFPGKQPRSHSPLQEGETAHTKLKDLVHPKTQYDGVRFHFDSIIGRGGNGMVLAMTAEFFDGDKRKLAVKIPRRQGNEAGLCAERKWHQQYQGATHTVQHVDISEIVRSKKKGGDDQTHPDDTVPFDEQALGILVLERADHGNLWTFMNSVVRQKVQIPDQVLWSLWLCIVKMVASVDYQPGSNAAKDRDFEAFLKSAEHNPSSITDYLRDWAISHHVHFDYEFQNVLLAEDDGGQHGLHPLLKLHDFDDTWSKDMKKAWGKNGWSEENYWHMRHPLCD</sequence>
<keyword evidence="5" id="KW-1185">Reference proteome</keyword>
<dbReference type="PROSITE" id="PS00107">
    <property type="entry name" value="PROTEIN_KINASE_ATP"/>
    <property type="match status" value="1"/>
</dbReference>
<keyword evidence="1" id="KW-0547">Nucleotide-binding</keyword>
<keyword evidence="1" id="KW-0067">ATP-binding</keyword>
<accession>A0AA39GBD8</accession>
<organism evidence="4 5">
    <name type="scientific">Sarocladium strictum</name>
    <name type="common">Black bundle disease fungus</name>
    <name type="synonym">Acremonium strictum</name>
    <dbReference type="NCBI Taxonomy" id="5046"/>
    <lineage>
        <taxon>Eukaryota</taxon>
        <taxon>Fungi</taxon>
        <taxon>Dikarya</taxon>
        <taxon>Ascomycota</taxon>
        <taxon>Pezizomycotina</taxon>
        <taxon>Sordariomycetes</taxon>
        <taxon>Hypocreomycetidae</taxon>
        <taxon>Hypocreales</taxon>
        <taxon>Sarocladiaceae</taxon>
        <taxon>Sarocladium</taxon>
    </lineage>
</organism>
<dbReference type="GO" id="GO:0004672">
    <property type="term" value="F:protein kinase activity"/>
    <property type="evidence" value="ECO:0007669"/>
    <property type="project" value="InterPro"/>
</dbReference>
<protein>
    <recommendedName>
        <fullName evidence="3">Protein kinase domain-containing protein</fullName>
    </recommendedName>
</protein>
<dbReference type="AlphaFoldDB" id="A0AA39GBD8"/>
<proteinExistence type="predicted"/>
<dbReference type="SUPFAM" id="SSF56112">
    <property type="entry name" value="Protein kinase-like (PK-like)"/>
    <property type="match status" value="1"/>
</dbReference>
<comment type="caution">
    <text evidence="4">The sequence shown here is derived from an EMBL/GenBank/DDBJ whole genome shotgun (WGS) entry which is preliminary data.</text>
</comment>
<dbReference type="EMBL" id="JAPDFR010000008">
    <property type="protein sequence ID" value="KAK0384202.1"/>
    <property type="molecule type" value="Genomic_DNA"/>
</dbReference>
<evidence type="ECO:0000313" key="4">
    <source>
        <dbReference type="EMBL" id="KAK0384202.1"/>
    </source>
</evidence>
<feature type="region of interest" description="Disordered" evidence="2">
    <location>
        <begin position="65"/>
        <end position="102"/>
    </location>
</feature>
<reference evidence="4" key="1">
    <citation type="submission" date="2022-10" db="EMBL/GenBank/DDBJ databases">
        <title>Determination and structural analysis of whole genome sequence of Sarocladium strictum F4-1.</title>
        <authorList>
            <person name="Hu L."/>
            <person name="Jiang Y."/>
        </authorList>
    </citation>
    <scope>NUCLEOTIDE SEQUENCE</scope>
    <source>
        <strain evidence="4">F4-1</strain>
    </source>
</reference>
<evidence type="ECO:0000256" key="1">
    <source>
        <dbReference type="PROSITE-ProRule" id="PRU10141"/>
    </source>
</evidence>
<evidence type="ECO:0000313" key="5">
    <source>
        <dbReference type="Proteomes" id="UP001175261"/>
    </source>
</evidence>
<evidence type="ECO:0000256" key="2">
    <source>
        <dbReference type="SAM" id="MobiDB-lite"/>
    </source>
</evidence>
<name>A0AA39GBD8_SARSR</name>
<dbReference type="GO" id="GO:0005524">
    <property type="term" value="F:ATP binding"/>
    <property type="evidence" value="ECO:0007669"/>
    <property type="project" value="UniProtKB-UniRule"/>
</dbReference>
<dbReference type="InterPro" id="IPR000719">
    <property type="entry name" value="Prot_kinase_dom"/>
</dbReference>